<dbReference type="SUPFAM" id="SSF56349">
    <property type="entry name" value="DNA breaking-rejoining enzymes"/>
    <property type="match status" value="1"/>
</dbReference>
<sequence>LYIVSMLCLLRYDEALRITWQDIQFERLENGVLRIRLDLPFRKTHQNGGIAPFYLYANPTRPWMCPVRAFAIRWELAVASDGTPSGFIFRRKVGRNGWSIIPSEGMVSFQLECIPFVHGIFPLDIKIDPRPYGTHSFRRGGCQYLARVLRWPFRNICSWGGWAENFDNPGTLFKYLLSWTDTPLLEREDYLNPDRAVGDVCTACNRSCHCS</sequence>
<proteinExistence type="predicted"/>
<evidence type="ECO:0000313" key="3">
    <source>
        <dbReference type="Proteomes" id="UP001215280"/>
    </source>
</evidence>
<dbReference type="EMBL" id="JARJLG010000051">
    <property type="protein sequence ID" value="KAJ7759774.1"/>
    <property type="molecule type" value="Genomic_DNA"/>
</dbReference>
<name>A0AAD7JAK6_9AGAR</name>
<dbReference type="Proteomes" id="UP001215280">
    <property type="component" value="Unassembled WGS sequence"/>
</dbReference>
<dbReference type="GO" id="GO:0006310">
    <property type="term" value="P:DNA recombination"/>
    <property type="evidence" value="ECO:0007669"/>
    <property type="project" value="UniProtKB-KW"/>
</dbReference>
<accession>A0AAD7JAK6</accession>
<protein>
    <recommendedName>
        <fullName evidence="4">Tyr recombinase domain-containing protein</fullName>
    </recommendedName>
</protein>
<dbReference type="InterPro" id="IPR013762">
    <property type="entry name" value="Integrase-like_cat_sf"/>
</dbReference>
<keyword evidence="3" id="KW-1185">Reference proteome</keyword>
<evidence type="ECO:0000256" key="1">
    <source>
        <dbReference type="ARBA" id="ARBA00023172"/>
    </source>
</evidence>
<dbReference type="AlphaFoldDB" id="A0AAD7JAK6"/>
<comment type="caution">
    <text evidence="2">The sequence shown here is derived from an EMBL/GenBank/DDBJ whole genome shotgun (WGS) entry which is preliminary data.</text>
</comment>
<gene>
    <name evidence="2" type="ORF">DFH07DRAFT_740979</name>
</gene>
<dbReference type="GO" id="GO:0003677">
    <property type="term" value="F:DNA binding"/>
    <property type="evidence" value="ECO:0007669"/>
    <property type="project" value="InterPro"/>
</dbReference>
<dbReference type="Gene3D" id="1.10.443.10">
    <property type="entry name" value="Intergrase catalytic core"/>
    <property type="match status" value="1"/>
</dbReference>
<keyword evidence="1" id="KW-0233">DNA recombination</keyword>
<feature type="non-terminal residue" evidence="2">
    <location>
        <position position="1"/>
    </location>
</feature>
<dbReference type="InterPro" id="IPR011010">
    <property type="entry name" value="DNA_brk_join_enz"/>
</dbReference>
<evidence type="ECO:0008006" key="4">
    <source>
        <dbReference type="Google" id="ProtNLM"/>
    </source>
</evidence>
<organism evidence="2 3">
    <name type="scientific">Mycena maculata</name>
    <dbReference type="NCBI Taxonomy" id="230809"/>
    <lineage>
        <taxon>Eukaryota</taxon>
        <taxon>Fungi</taxon>
        <taxon>Dikarya</taxon>
        <taxon>Basidiomycota</taxon>
        <taxon>Agaricomycotina</taxon>
        <taxon>Agaricomycetes</taxon>
        <taxon>Agaricomycetidae</taxon>
        <taxon>Agaricales</taxon>
        <taxon>Marasmiineae</taxon>
        <taxon>Mycenaceae</taxon>
        <taxon>Mycena</taxon>
    </lineage>
</organism>
<dbReference type="GO" id="GO:0015074">
    <property type="term" value="P:DNA integration"/>
    <property type="evidence" value="ECO:0007669"/>
    <property type="project" value="InterPro"/>
</dbReference>
<evidence type="ECO:0000313" key="2">
    <source>
        <dbReference type="EMBL" id="KAJ7759774.1"/>
    </source>
</evidence>
<reference evidence="2" key="1">
    <citation type="submission" date="2023-03" db="EMBL/GenBank/DDBJ databases">
        <title>Massive genome expansion in bonnet fungi (Mycena s.s.) driven by repeated elements and novel gene families across ecological guilds.</title>
        <authorList>
            <consortium name="Lawrence Berkeley National Laboratory"/>
            <person name="Harder C.B."/>
            <person name="Miyauchi S."/>
            <person name="Viragh M."/>
            <person name="Kuo A."/>
            <person name="Thoen E."/>
            <person name="Andreopoulos B."/>
            <person name="Lu D."/>
            <person name="Skrede I."/>
            <person name="Drula E."/>
            <person name="Henrissat B."/>
            <person name="Morin E."/>
            <person name="Kohler A."/>
            <person name="Barry K."/>
            <person name="LaButti K."/>
            <person name="Morin E."/>
            <person name="Salamov A."/>
            <person name="Lipzen A."/>
            <person name="Mereny Z."/>
            <person name="Hegedus B."/>
            <person name="Baldrian P."/>
            <person name="Stursova M."/>
            <person name="Weitz H."/>
            <person name="Taylor A."/>
            <person name="Grigoriev I.V."/>
            <person name="Nagy L.G."/>
            <person name="Martin F."/>
            <person name="Kauserud H."/>
        </authorList>
    </citation>
    <scope>NUCLEOTIDE SEQUENCE</scope>
    <source>
        <strain evidence="2">CBHHK188m</strain>
    </source>
</reference>